<organism evidence="1 2">
    <name type="scientific">[Mycobacterium] crassicus</name>
    <dbReference type="NCBI Taxonomy" id="2872309"/>
    <lineage>
        <taxon>Bacteria</taxon>
        <taxon>Bacillati</taxon>
        <taxon>Actinomycetota</taxon>
        <taxon>Actinomycetes</taxon>
        <taxon>Mycobacteriales</taxon>
        <taxon>Mycobacteriaceae</taxon>
        <taxon>Mycolicibacter</taxon>
    </lineage>
</organism>
<keyword evidence="2" id="KW-1185">Reference proteome</keyword>
<proteinExistence type="predicted"/>
<comment type="caution">
    <text evidence="1">The sequence shown here is derived from an EMBL/GenBank/DDBJ whole genome shotgun (WGS) entry which is preliminary data.</text>
</comment>
<dbReference type="EMBL" id="JAYJJR010000025">
    <property type="protein sequence ID" value="MEB3023994.1"/>
    <property type="molecule type" value="Genomic_DNA"/>
</dbReference>
<name>A0ABU5XP50_9MYCO</name>
<dbReference type="RefSeq" id="WP_225407251.1">
    <property type="nucleotide sequence ID" value="NZ_JAYJJR010000025.1"/>
</dbReference>
<sequence>MKLRIDTTGVTFLCTRVLEQRTNFDTGAPRIDKATGQALWLVQLIALDATGGEVLAVTVVGEPKVTVGQPVSVSGLVALPWSQDGRSGIAYRAEAITTADVAAAVVKPTVQQGR</sequence>
<protein>
    <recommendedName>
        <fullName evidence="3">Regulatory protein</fullName>
    </recommendedName>
</protein>
<evidence type="ECO:0008006" key="3">
    <source>
        <dbReference type="Google" id="ProtNLM"/>
    </source>
</evidence>
<evidence type="ECO:0000313" key="1">
    <source>
        <dbReference type="EMBL" id="MEB3023994.1"/>
    </source>
</evidence>
<gene>
    <name evidence="1" type="ORF">K6T79_23505</name>
</gene>
<evidence type="ECO:0000313" key="2">
    <source>
        <dbReference type="Proteomes" id="UP001299596"/>
    </source>
</evidence>
<accession>A0ABU5XP50</accession>
<reference evidence="1 2" key="1">
    <citation type="submission" date="2023-12" db="EMBL/GenBank/DDBJ databases">
        <title>Description of new species of Mycobacterium terrae complex isolated from sewage at the Sao Paulo Zoological Park Foundation in Brazil.</title>
        <authorList>
            <person name="Romagnoli C.L."/>
            <person name="Conceicao E.C."/>
            <person name="Machado E."/>
            <person name="Barreto L.B.P.F."/>
            <person name="Sharma A."/>
            <person name="Silva N.M."/>
            <person name="Marques L.E."/>
            <person name="Juliana M.A."/>
            <person name="Lourenco M.C.S."/>
            <person name="Digiampietri L.A."/>
            <person name="Suffys P.N."/>
            <person name="Viana-Niero C."/>
        </authorList>
    </citation>
    <scope>NUCLEOTIDE SEQUENCE [LARGE SCALE GENOMIC DNA]</scope>
    <source>
        <strain evidence="1 2">MYC098</strain>
    </source>
</reference>
<dbReference type="Proteomes" id="UP001299596">
    <property type="component" value="Unassembled WGS sequence"/>
</dbReference>